<evidence type="ECO:0000259" key="8">
    <source>
        <dbReference type="SMART" id="SM00607"/>
    </source>
</evidence>
<dbReference type="GO" id="GO:0042806">
    <property type="term" value="F:fucose binding"/>
    <property type="evidence" value="ECO:0007669"/>
    <property type="project" value="UniProtKB-ARBA"/>
</dbReference>
<feature type="domain" description="Fucolectin tachylectin-4 pentraxin-1" evidence="8">
    <location>
        <begin position="249"/>
        <end position="393"/>
    </location>
</feature>
<feature type="domain" description="Fucolectin tachylectin-4 pentraxin-1" evidence="8">
    <location>
        <begin position="549"/>
        <end position="694"/>
    </location>
</feature>
<dbReference type="SMART" id="SM00607">
    <property type="entry name" value="FTP"/>
    <property type="match status" value="9"/>
</dbReference>
<comment type="function">
    <text evidence="1">Acts as a defensive agent. Recognizes blood group fucosylated oligosaccharides including A, B, H and Lewis B-type antigens. Does not recognize Lewis A antigen and has low affinity for monovalent haptens.</text>
</comment>
<dbReference type="GO" id="GO:0001868">
    <property type="term" value="P:regulation of complement activation, lectin pathway"/>
    <property type="evidence" value="ECO:0007669"/>
    <property type="project" value="UniProtKB-ARBA"/>
</dbReference>
<dbReference type="GO" id="GO:0010185">
    <property type="term" value="P:regulation of cellular defense response"/>
    <property type="evidence" value="ECO:0007669"/>
    <property type="project" value="UniProtKB-ARBA"/>
</dbReference>
<feature type="domain" description="Fucolectin tachylectin-4 pentraxin-1" evidence="8">
    <location>
        <begin position="99"/>
        <end position="243"/>
    </location>
</feature>
<dbReference type="InterPro" id="IPR008979">
    <property type="entry name" value="Galactose-bd-like_sf"/>
</dbReference>
<dbReference type="EMBL" id="JAAMOB010000019">
    <property type="protein sequence ID" value="KAF4100529.1"/>
    <property type="molecule type" value="Genomic_DNA"/>
</dbReference>
<protein>
    <recommendedName>
        <fullName evidence="8">Fucolectin tachylectin-4 pentraxin-1 domain-containing protein</fullName>
    </recommendedName>
</protein>
<name>A0A7J6BZR9_9TELE</name>
<dbReference type="Proteomes" id="UP000579812">
    <property type="component" value="Unassembled WGS sequence"/>
</dbReference>
<accession>A0A7J6BZR9</accession>
<evidence type="ECO:0000256" key="2">
    <source>
        <dbReference type="ARBA" id="ARBA00010147"/>
    </source>
</evidence>
<evidence type="ECO:0000256" key="1">
    <source>
        <dbReference type="ARBA" id="ARBA00002219"/>
    </source>
</evidence>
<dbReference type="Pfam" id="PF22633">
    <property type="entry name" value="F5_F8_type_C_2"/>
    <property type="match status" value="9"/>
</dbReference>
<dbReference type="InterPro" id="IPR006585">
    <property type="entry name" value="FTP1"/>
</dbReference>
<dbReference type="SUPFAM" id="SSF49785">
    <property type="entry name" value="Galactose-binding domain-like"/>
    <property type="match status" value="9"/>
</dbReference>
<keyword evidence="6" id="KW-0106">Calcium</keyword>
<evidence type="ECO:0000256" key="4">
    <source>
        <dbReference type="ARBA" id="ARBA00022723"/>
    </source>
</evidence>
<evidence type="ECO:0000256" key="5">
    <source>
        <dbReference type="ARBA" id="ARBA00022734"/>
    </source>
</evidence>
<evidence type="ECO:0000313" key="9">
    <source>
        <dbReference type="EMBL" id="KAF4100529.1"/>
    </source>
</evidence>
<feature type="domain" description="Fucolectin tachylectin-4 pentraxin-1" evidence="8">
    <location>
        <begin position="998"/>
        <end position="1139"/>
    </location>
</feature>
<evidence type="ECO:0000256" key="3">
    <source>
        <dbReference type="ARBA" id="ARBA00011233"/>
    </source>
</evidence>
<dbReference type="InterPro" id="IPR051941">
    <property type="entry name" value="BG_Antigen-Binding_Lectin"/>
</dbReference>
<evidence type="ECO:0000313" key="10">
    <source>
        <dbReference type="Proteomes" id="UP000579812"/>
    </source>
</evidence>
<gene>
    <name evidence="9" type="ORF">G5714_018725</name>
</gene>
<comment type="similarity">
    <text evidence="2">Belongs to the fucolectin family.</text>
</comment>
<evidence type="ECO:0000256" key="7">
    <source>
        <dbReference type="ARBA" id="ARBA00023157"/>
    </source>
</evidence>
<dbReference type="Gene3D" id="2.60.120.260">
    <property type="entry name" value="Galactose-binding domain-like"/>
    <property type="match status" value="9"/>
</dbReference>
<sequence>MTSRENEGAPGMDIPHIEWENSGLTADGYSSVIVPDTESPLTGEQMAALREVVDPRAASQSFGCDIYVAAVQFYSQVRMGDLVILLLTLFPGLCIADLTENLAAGAEAVQSSTYSHLGAAQNAVDGNTESNYVLGSCTHTAWDDPWWRADLKEVHKVTRVIITNRGDCCEERIVGAQIRIGKSLENNGNNNELVTTVGFIPPGGTKTFDFKPVEGQYVNIFLPGHGKYLTLCEVQVFAAKTTSECPLVLKNLAAGAEAVQSSTYNHLGAAQNAVDGNTESNYMLGSCTHTAGDDPWWRADLKEVHKVTKIIITNRGDCCEERIVGAQIRIGKSLENNGNNNELVTTVGFIPPGGTKTFDFKPVEGRYVNIFLPGHGKYLTLCEVQVFAAKTTSECPLVLKNLAAGAEAVQSSTYNHLGAAQNAVDGNTESNYMLGSCTHTAGDDPWWRADLKEVHKVTKIIITNRGDCCEERIVGAQIRIGKSLENNGNNNELVTTVGFIPPGGTKTFDFKPVEGRYVNIFLPGHGKYLTLCEVQVFTAKKTSECPFVLKNLAAGAEVVQSSTYNHLGAAQNAVDGNTESNYMLGSCTHTAGDDPWWRADLKEVHKVTRVIITNRGDCCEERIVGAQIRIGKSLENNGNNNELVTTVGFIPPGGTKTFDFNPVKGRYVNIFLPGHGKYLTLCEVQVFTAKKTSECPFVSKNLAAGAEAVQSSTYDRLGAAQNAVDGNTESNYMLGSCTHTAGDDPWWRADLKEVHKVTKIIITNRGDCCEERIVGAQIRIGKSLENNGNNNELVTTVGFIPPGGTKTFDFKPVKGQYVNIFLPGHGKYLTLCEVQVFTAKKTSECPFVLKNLAAGAEVVQSSTYNHLGAAQNAVDGNTESNYMLGSCTHTAGDDPWWRADLKEVHKVTRVIITNRGDCCEERIVGAQIRIGKSLENNGNNNELVTTVGFIPPGGTKHLILSLLRAICQHFSTGHGKYLTLCEVQVFAAKKTSECPLVLKNLAAGAEVVQSSTYNHLGAAQNAVDGNTESNYMLGSCTHTAGDDPWWRADLKEVHKVTRVIITNRGDCCEERIVGAQIRIGKSLENNGNNNELVTTVGFIPPGGTKTFDFKPVKGQYVNIFLPGHGKYLTLCEVQVFAAKKTSECPLVLKNLAAGAEVVQSSTYNHLGAAQNAVDGNTESNYMLGSCTHTAGDDPWWRADLKEVHKVTKIIITNRGDCCEERIVGAQIRIGKSLENNGNNNELVTTVGFIPPGGTKTFDFKPVKGRYVNIFLPGHGKYLTLCEVQVFSAKKTSECSFVSKNLAAGAEAVQSSTYDRLGAAQNAVDGNTESNYMLGSCTHTAGDDPWWRVDLKEVHKVTRVLITNRGDCCEERIVGAQIRIGKSLENNGNNNELVTTVGFIPPGGTKTFDFKPVKGRYVNIFLPGRGKYLTLCEVEVFAD</sequence>
<keyword evidence="5" id="KW-0430">Lectin</keyword>
<feature type="domain" description="Fucolectin tachylectin-4 pentraxin-1" evidence="8">
    <location>
        <begin position="699"/>
        <end position="844"/>
    </location>
</feature>
<comment type="subunit">
    <text evidence="3">Homotrimer.</text>
</comment>
<reference evidence="9 10" key="1">
    <citation type="submission" date="2020-04" db="EMBL/GenBank/DDBJ databases">
        <title>Chromosome-level genome assembly of a cyprinid fish Onychostoma macrolepis by integration of Nanopore Sequencing, Bionano and Hi-C technology.</title>
        <authorList>
            <person name="Wang D."/>
        </authorList>
    </citation>
    <scope>NUCLEOTIDE SEQUENCE [LARGE SCALE GENOMIC DNA]</scope>
    <source>
        <strain evidence="9">SWU-2019</strain>
        <tissue evidence="9">Muscle</tissue>
    </source>
</reference>
<proteinExistence type="inferred from homology"/>
<dbReference type="PANTHER" id="PTHR45713">
    <property type="entry name" value="FTP DOMAIN-CONTAINING PROTEIN"/>
    <property type="match status" value="1"/>
</dbReference>
<feature type="domain" description="Fucolectin tachylectin-4 pentraxin-1" evidence="8">
    <location>
        <begin position="1148"/>
        <end position="1289"/>
    </location>
</feature>
<dbReference type="GO" id="GO:0046872">
    <property type="term" value="F:metal ion binding"/>
    <property type="evidence" value="ECO:0007669"/>
    <property type="project" value="UniProtKB-KW"/>
</dbReference>
<feature type="domain" description="Fucolectin tachylectin-4 pentraxin-1" evidence="8">
    <location>
        <begin position="399"/>
        <end position="544"/>
    </location>
</feature>
<organism evidence="9 10">
    <name type="scientific">Onychostoma macrolepis</name>
    <dbReference type="NCBI Taxonomy" id="369639"/>
    <lineage>
        <taxon>Eukaryota</taxon>
        <taxon>Metazoa</taxon>
        <taxon>Chordata</taxon>
        <taxon>Craniata</taxon>
        <taxon>Vertebrata</taxon>
        <taxon>Euteleostomi</taxon>
        <taxon>Actinopterygii</taxon>
        <taxon>Neopterygii</taxon>
        <taxon>Teleostei</taxon>
        <taxon>Ostariophysi</taxon>
        <taxon>Cypriniformes</taxon>
        <taxon>Cyprinidae</taxon>
        <taxon>Acrossocheilinae</taxon>
        <taxon>Onychostoma</taxon>
    </lineage>
</organism>
<evidence type="ECO:0000256" key="6">
    <source>
        <dbReference type="ARBA" id="ARBA00022837"/>
    </source>
</evidence>
<feature type="domain" description="Fucolectin tachylectin-4 pentraxin-1" evidence="8">
    <location>
        <begin position="1298"/>
        <end position="1438"/>
    </location>
</feature>
<keyword evidence="7" id="KW-1015">Disulfide bond</keyword>
<keyword evidence="10" id="KW-1185">Reference proteome</keyword>
<comment type="caution">
    <text evidence="9">The sequence shown here is derived from an EMBL/GenBank/DDBJ whole genome shotgun (WGS) entry which is preliminary data.</text>
</comment>
<feature type="domain" description="Fucolectin tachylectin-4 pentraxin-1" evidence="8">
    <location>
        <begin position="849"/>
        <end position="989"/>
    </location>
</feature>
<dbReference type="PANTHER" id="PTHR45713:SF20">
    <property type="entry name" value="FUCOLECTIN TACHYLECTIN-4 PENTRAXIN-1 DOMAIN-CONTAINING PROTEIN"/>
    <property type="match status" value="1"/>
</dbReference>
<keyword evidence="4" id="KW-0479">Metal-binding</keyword>